<evidence type="ECO:0000256" key="4">
    <source>
        <dbReference type="ARBA" id="ARBA00022519"/>
    </source>
</evidence>
<feature type="transmembrane region" description="Helical" evidence="8">
    <location>
        <begin position="362"/>
        <end position="387"/>
    </location>
</feature>
<organism evidence="9 10">
    <name type="scientific">Posidoniimonas polymericola</name>
    <dbReference type="NCBI Taxonomy" id="2528002"/>
    <lineage>
        <taxon>Bacteria</taxon>
        <taxon>Pseudomonadati</taxon>
        <taxon>Planctomycetota</taxon>
        <taxon>Planctomycetia</taxon>
        <taxon>Pirellulales</taxon>
        <taxon>Lacipirellulaceae</taxon>
        <taxon>Posidoniimonas</taxon>
    </lineage>
</organism>
<dbReference type="InterPro" id="IPR035906">
    <property type="entry name" value="MetI-like_sf"/>
</dbReference>
<feature type="transmembrane region" description="Helical" evidence="8">
    <location>
        <begin position="463"/>
        <end position="486"/>
    </location>
</feature>
<evidence type="ECO:0000256" key="2">
    <source>
        <dbReference type="ARBA" id="ARBA00022448"/>
    </source>
</evidence>
<dbReference type="SUPFAM" id="SSF161098">
    <property type="entry name" value="MetI-like"/>
    <property type="match status" value="2"/>
</dbReference>
<keyword evidence="4" id="KW-0997">Cell inner membrane</keyword>
<feature type="transmembrane region" description="Helical" evidence="8">
    <location>
        <begin position="265"/>
        <end position="285"/>
    </location>
</feature>
<keyword evidence="2" id="KW-0813">Transport</keyword>
<dbReference type="PANTHER" id="PTHR43357:SF3">
    <property type="entry name" value="FE(3+)-TRANSPORT SYSTEM PERMEASE PROTEIN FBPB 2"/>
    <property type="match status" value="1"/>
</dbReference>
<evidence type="ECO:0000313" key="9">
    <source>
        <dbReference type="EMBL" id="TWT77670.1"/>
    </source>
</evidence>
<feature type="transmembrane region" description="Helical" evidence="8">
    <location>
        <begin position="71"/>
        <end position="98"/>
    </location>
</feature>
<dbReference type="GO" id="GO:0055085">
    <property type="term" value="P:transmembrane transport"/>
    <property type="evidence" value="ECO:0007669"/>
    <property type="project" value="InterPro"/>
</dbReference>
<dbReference type="EMBL" id="SJPO01000003">
    <property type="protein sequence ID" value="TWT77670.1"/>
    <property type="molecule type" value="Genomic_DNA"/>
</dbReference>
<feature type="transmembrane region" description="Helical" evidence="8">
    <location>
        <begin position="35"/>
        <end position="59"/>
    </location>
</feature>
<dbReference type="GO" id="GO:0005886">
    <property type="term" value="C:plasma membrane"/>
    <property type="evidence" value="ECO:0007669"/>
    <property type="project" value="UniProtKB-SubCell"/>
</dbReference>
<dbReference type="InterPro" id="IPR000515">
    <property type="entry name" value="MetI-like"/>
</dbReference>
<evidence type="ECO:0000256" key="5">
    <source>
        <dbReference type="ARBA" id="ARBA00022692"/>
    </source>
</evidence>
<feature type="transmembrane region" description="Helical" evidence="8">
    <location>
        <begin position="224"/>
        <end position="244"/>
    </location>
</feature>
<feature type="transmembrane region" description="Helical" evidence="8">
    <location>
        <begin position="407"/>
        <end position="429"/>
    </location>
</feature>
<dbReference type="RefSeq" id="WP_146585391.1">
    <property type="nucleotide sequence ID" value="NZ_SJPO01000003.1"/>
</dbReference>
<evidence type="ECO:0000256" key="6">
    <source>
        <dbReference type="ARBA" id="ARBA00022989"/>
    </source>
</evidence>
<comment type="caution">
    <text evidence="9">The sequence shown here is derived from an EMBL/GenBank/DDBJ whole genome shotgun (WGS) entry which is preliminary data.</text>
</comment>
<dbReference type="CDD" id="cd06261">
    <property type="entry name" value="TM_PBP2"/>
    <property type="match status" value="1"/>
</dbReference>
<dbReference type="PANTHER" id="PTHR43357">
    <property type="entry name" value="INNER MEMBRANE ABC TRANSPORTER PERMEASE PROTEIN YDCV"/>
    <property type="match status" value="1"/>
</dbReference>
<sequence length="537" mass="56631">MTGLNASRWLPLAPLAAAAVGVVAAGPRAQGLLANTALVAAGTLALALPIGVLLAVLIHKTRLPGRGGASVALLAMIFVPLHLHAAAWRAGFGVLGWWTQFGAAEGPTHVLLDGTAGAVWVHAMAATAWVTLIVGAALAAVDPRVEEDALLMMPAWRVLGSVSFRWVAPALLLAAGWVVVTVAHEMTVTDLFQVRTFAEEVYTQHALGLFDPAQLDDPAQRLEAGQLGAGLLVVWCVAVALLWAARPLAEGIAAGITRDAWRCPVRWRAGGAALLAGLVLLLAGLPVGNLATKVGVYATREGDAWRRDWSAAKAVERVAAAPVEHRRQLWQSAKLGLGVACGATLLGALVAWRLARGGFEQLAWLAFIAFLLTTPGPLIGIGAIWVFNQPRDSPLSFLSWLYDNTLLVAWAVQMTRAAPLVALVLWPVWRSLPTGLTDAARLESGPLGAAWAAVRARRSAVTAAWMVALAVSCAELSATLLVLPPGPQTVTIELFNMLHSGVDDRVAAISLWLVALFALLAWAISRCWTRDAARTGD</sequence>
<feature type="transmembrane region" description="Helical" evidence="8">
    <location>
        <begin position="118"/>
        <end position="141"/>
    </location>
</feature>
<dbReference type="Proteomes" id="UP000318478">
    <property type="component" value="Unassembled WGS sequence"/>
</dbReference>
<dbReference type="AlphaFoldDB" id="A0A5C5YSD9"/>
<dbReference type="Gene3D" id="1.10.3720.10">
    <property type="entry name" value="MetI-like"/>
    <property type="match status" value="2"/>
</dbReference>
<evidence type="ECO:0008006" key="11">
    <source>
        <dbReference type="Google" id="ProtNLM"/>
    </source>
</evidence>
<evidence type="ECO:0000256" key="3">
    <source>
        <dbReference type="ARBA" id="ARBA00022475"/>
    </source>
</evidence>
<evidence type="ECO:0000256" key="8">
    <source>
        <dbReference type="SAM" id="Phobius"/>
    </source>
</evidence>
<keyword evidence="10" id="KW-1185">Reference proteome</keyword>
<dbReference type="OrthoDB" id="282704at2"/>
<accession>A0A5C5YSD9</accession>
<gene>
    <name evidence="9" type="ORF">Pla123a_14660</name>
</gene>
<keyword evidence="5 8" id="KW-0812">Transmembrane</keyword>
<keyword evidence="6 8" id="KW-1133">Transmembrane helix</keyword>
<feature type="transmembrane region" description="Helical" evidence="8">
    <location>
        <begin position="506"/>
        <end position="524"/>
    </location>
</feature>
<evidence type="ECO:0000256" key="7">
    <source>
        <dbReference type="ARBA" id="ARBA00023136"/>
    </source>
</evidence>
<feature type="transmembrane region" description="Helical" evidence="8">
    <location>
        <begin position="335"/>
        <end position="355"/>
    </location>
</feature>
<feature type="transmembrane region" description="Helical" evidence="8">
    <location>
        <begin position="162"/>
        <end position="183"/>
    </location>
</feature>
<comment type="subcellular location">
    <subcellularLocation>
        <location evidence="1">Cell inner membrane</location>
        <topology evidence="1">Multi-pass membrane protein</topology>
    </subcellularLocation>
</comment>
<keyword evidence="7 8" id="KW-0472">Membrane</keyword>
<proteinExistence type="predicted"/>
<name>A0A5C5YSD9_9BACT</name>
<evidence type="ECO:0000313" key="10">
    <source>
        <dbReference type="Proteomes" id="UP000318478"/>
    </source>
</evidence>
<evidence type="ECO:0000256" key="1">
    <source>
        <dbReference type="ARBA" id="ARBA00004429"/>
    </source>
</evidence>
<reference evidence="9 10" key="1">
    <citation type="submission" date="2019-02" db="EMBL/GenBank/DDBJ databases">
        <title>Deep-cultivation of Planctomycetes and their phenomic and genomic characterization uncovers novel biology.</title>
        <authorList>
            <person name="Wiegand S."/>
            <person name="Jogler M."/>
            <person name="Boedeker C."/>
            <person name="Pinto D."/>
            <person name="Vollmers J."/>
            <person name="Rivas-Marin E."/>
            <person name="Kohn T."/>
            <person name="Peeters S.H."/>
            <person name="Heuer A."/>
            <person name="Rast P."/>
            <person name="Oberbeckmann S."/>
            <person name="Bunk B."/>
            <person name="Jeske O."/>
            <person name="Meyerdierks A."/>
            <person name="Storesund J.E."/>
            <person name="Kallscheuer N."/>
            <person name="Luecker S."/>
            <person name="Lage O.M."/>
            <person name="Pohl T."/>
            <person name="Merkel B.J."/>
            <person name="Hornburger P."/>
            <person name="Mueller R.-W."/>
            <person name="Bruemmer F."/>
            <person name="Labrenz M."/>
            <person name="Spormann A.M."/>
            <person name="Op Den Camp H."/>
            <person name="Overmann J."/>
            <person name="Amann R."/>
            <person name="Jetten M.S.M."/>
            <person name="Mascher T."/>
            <person name="Medema M.H."/>
            <person name="Devos D.P."/>
            <person name="Kaster A.-K."/>
            <person name="Ovreas L."/>
            <person name="Rohde M."/>
            <person name="Galperin M.Y."/>
            <person name="Jogler C."/>
        </authorList>
    </citation>
    <scope>NUCLEOTIDE SEQUENCE [LARGE SCALE GENOMIC DNA]</scope>
    <source>
        <strain evidence="9 10">Pla123a</strain>
    </source>
</reference>
<keyword evidence="3" id="KW-1003">Cell membrane</keyword>
<protein>
    <recommendedName>
        <fullName evidence="11">ABC transmembrane type-1 domain-containing protein</fullName>
    </recommendedName>
</protein>